<dbReference type="Proteomes" id="UP000198623">
    <property type="component" value="Unassembled WGS sequence"/>
</dbReference>
<proteinExistence type="predicted"/>
<feature type="signal peptide" evidence="1">
    <location>
        <begin position="1"/>
        <end position="23"/>
    </location>
</feature>
<dbReference type="EMBL" id="FOOU01000008">
    <property type="protein sequence ID" value="SFG52092.1"/>
    <property type="molecule type" value="Genomic_DNA"/>
</dbReference>
<protein>
    <submittedName>
        <fullName evidence="2">Uncharacterized protein</fullName>
    </submittedName>
</protein>
<dbReference type="OrthoDB" id="9825425at2"/>
<name>A0A1I2SH94_9GAMM</name>
<feature type="chain" id="PRO_5011670149" evidence="1">
    <location>
        <begin position="24"/>
        <end position="179"/>
    </location>
</feature>
<accession>A0A1I2SH94</accession>
<gene>
    <name evidence="2" type="ORF">SAMN05216175_10810</name>
</gene>
<dbReference type="AlphaFoldDB" id="A0A1I2SH94"/>
<sequence length="179" mass="20007">MNNMLFPCYLLVLLLTCSNAVFAATLSYRDKADRCSEHGYELCWRFCLVAAKQQAAGQTVKLGKQCDAEHNKQFTHTPYQSKTDQDYLPSDSAWLGNYVVGIYRRDAGRHRHVIDAPSNSEWKEKCAGIARIEPSIIKSLMENGKKLQKGVKVRVSKIQISATSGNSFSCKAGKIDVLD</sequence>
<evidence type="ECO:0000313" key="3">
    <source>
        <dbReference type="Proteomes" id="UP000198623"/>
    </source>
</evidence>
<keyword evidence="1" id="KW-0732">Signal</keyword>
<organism evidence="2 3">
    <name type="scientific">Neptunomonas qingdaonensis</name>
    <dbReference type="NCBI Taxonomy" id="1045558"/>
    <lineage>
        <taxon>Bacteria</taxon>
        <taxon>Pseudomonadati</taxon>
        <taxon>Pseudomonadota</taxon>
        <taxon>Gammaproteobacteria</taxon>
        <taxon>Oceanospirillales</taxon>
        <taxon>Oceanospirillaceae</taxon>
        <taxon>Neptunomonas</taxon>
    </lineage>
</organism>
<evidence type="ECO:0000313" key="2">
    <source>
        <dbReference type="EMBL" id="SFG52092.1"/>
    </source>
</evidence>
<keyword evidence="3" id="KW-1185">Reference proteome</keyword>
<reference evidence="3" key="1">
    <citation type="submission" date="2016-10" db="EMBL/GenBank/DDBJ databases">
        <authorList>
            <person name="Varghese N."/>
            <person name="Submissions S."/>
        </authorList>
    </citation>
    <scope>NUCLEOTIDE SEQUENCE [LARGE SCALE GENOMIC DNA]</scope>
    <source>
        <strain evidence="3">CGMCC 1.10971</strain>
    </source>
</reference>
<evidence type="ECO:0000256" key="1">
    <source>
        <dbReference type="SAM" id="SignalP"/>
    </source>
</evidence>
<dbReference type="RefSeq" id="WP_090728408.1">
    <property type="nucleotide sequence ID" value="NZ_FOOU01000008.1"/>
</dbReference>